<proteinExistence type="inferred from homology"/>
<dbReference type="InterPro" id="IPR007607">
    <property type="entry name" value="BacA/B"/>
</dbReference>
<evidence type="ECO:0000256" key="1">
    <source>
        <dbReference type="ARBA" id="ARBA00044755"/>
    </source>
</evidence>
<gene>
    <name evidence="3" type="ORF">CVT23_06365</name>
</gene>
<protein>
    <recommendedName>
        <fullName evidence="5">Cell shape determination protein CcmA</fullName>
    </recommendedName>
</protein>
<organism evidence="3 4">
    <name type="scientific">Minwuia thermotolerans</name>
    <dbReference type="NCBI Taxonomy" id="2056226"/>
    <lineage>
        <taxon>Bacteria</taxon>
        <taxon>Pseudomonadati</taxon>
        <taxon>Pseudomonadota</taxon>
        <taxon>Alphaproteobacteria</taxon>
        <taxon>Minwuiales</taxon>
        <taxon>Minwuiaceae</taxon>
        <taxon>Minwuia</taxon>
    </lineage>
</organism>
<keyword evidence="4" id="KW-1185">Reference proteome</keyword>
<name>A0A2M9G4C2_9PROT</name>
<feature type="region of interest" description="Disordered" evidence="2">
    <location>
        <begin position="1"/>
        <end position="46"/>
    </location>
</feature>
<comment type="similarity">
    <text evidence="1">Belongs to the bactofilin family.</text>
</comment>
<sequence length="168" mass="18134">MFRKRDTAEPAPPAGNVSGLPDRPGQQQTIPKAPPTGRRGRDAEDRERRAMAAEAKTLVIGKEIHVKGEIGDCERLLIHGTAEATLTNCRSFEISETGVLKGEAEVQRAEIMGRFEGTLRVRGRLTVRAGGRAHGNIAYAELEIEPGGRIDGEIETIEPELVTSAAAE</sequence>
<dbReference type="EMBL" id="PHIG01000025">
    <property type="protein sequence ID" value="PJK30563.1"/>
    <property type="molecule type" value="Genomic_DNA"/>
</dbReference>
<dbReference type="PANTHER" id="PTHR35024:SF4">
    <property type="entry name" value="POLYMER-FORMING CYTOSKELETAL PROTEIN"/>
    <property type="match status" value="1"/>
</dbReference>
<dbReference type="PANTHER" id="PTHR35024">
    <property type="entry name" value="HYPOTHETICAL CYTOSOLIC PROTEIN"/>
    <property type="match status" value="1"/>
</dbReference>
<comment type="caution">
    <text evidence="3">The sequence shown here is derived from an EMBL/GenBank/DDBJ whole genome shotgun (WGS) entry which is preliminary data.</text>
</comment>
<dbReference type="AlphaFoldDB" id="A0A2M9G4C2"/>
<dbReference type="Proteomes" id="UP000229498">
    <property type="component" value="Unassembled WGS sequence"/>
</dbReference>
<evidence type="ECO:0000313" key="3">
    <source>
        <dbReference type="EMBL" id="PJK30563.1"/>
    </source>
</evidence>
<evidence type="ECO:0000256" key="2">
    <source>
        <dbReference type="SAM" id="MobiDB-lite"/>
    </source>
</evidence>
<dbReference type="OrthoDB" id="7349510at2"/>
<dbReference type="Pfam" id="PF04519">
    <property type="entry name" value="Bactofilin"/>
    <property type="match status" value="1"/>
</dbReference>
<evidence type="ECO:0008006" key="5">
    <source>
        <dbReference type="Google" id="ProtNLM"/>
    </source>
</evidence>
<evidence type="ECO:0000313" key="4">
    <source>
        <dbReference type="Proteomes" id="UP000229498"/>
    </source>
</evidence>
<reference evidence="3 4" key="1">
    <citation type="submission" date="2017-11" db="EMBL/GenBank/DDBJ databases">
        <title>Draft genome sequence of Rhizobiales bacterium SY3-13.</title>
        <authorList>
            <person name="Sun C."/>
        </authorList>
    </citation>
    <scope>NUCLEOTIDE SEQUENCE [LARGE SCALE GENOMIC DNA]</scope>
    <source>
        <strain evidence="3 4">SY3-13</strain>
    </source>
</reference>
<accession>A0A2M9G4C2</accession>